<feature type="compositionally biased region" description="Basic and acidic residues" evidence="1">
    <location>
        <begin position="67"/>
        <end position="83"/>
    </location>
</feature>
<feature type="domain" description="Cyclophilin-like" evidence="3">
    <location>
        <begin position="26"/>
        <end position="78"/>
    </location>
</feature>
<dbReference type="RefSeq" id="WP_295575334.1">
    <property type="nucleotide sequence ID" value="NZ_FLQR01000006.1"/>
</dbReference>
<sequence>MRRSQLAPAVAFSLLIAAVTACASERTTVEVTIGKDSPGLRDFLSLLPTEPVIEDFAGVEKIAYLPRELDHEDSPGSDPDRHGRSPRLMTWSGST</sequence>
<gene>
    <name evidence="4" type="ORF">MIPYR_20439</name>
</gene>
<organism evidence="4">
    <name type="scientific">uncultured Microbacterium sp</name>
    <dbReference type="NCBI Taxonomy" id="191216"/>
    <lineage>
        <taxon>Bacteria</taxon>
        <taxon>Bacillati</taxon>
        <taxon>Actinomycetota</taxon>
        <taxon>Actinomycetes</taxon>
        <taxon>Micrococcales</taxon>
        <taxon>Microbacteriaceae</taxon>
        <taxon>Microbacterium</taxon>
        <taxon>environmental samples</taxon>
    </lineage>
</organism>
<evidence type="ECO:0000256" key="1">
    <source>
        <dbReference type="SAM" id="MobiDB-lite"/>
    </source>
</evidence>
<dbReference type="InterPro" id="IPR041183">
    <property type="entry name" value="Cyclophilin-like"/>
</dbReference>
<feature type="chain" id="PRO_5012396146" description="Cyclophilin-like domain-containing protein" evidence="2">
    <location>
        <begin position="24"/>
        <end position="95"/>
    </location>
</feature>
<reference evidence="4" key="1">
    <citation type="submission" date="2016-03" db="EMBL/GenBank/DDBJ databases">
        <authorList>
            <person name="Ploux O."/>
        </authorList>
    </citation>
    <scope>NUCLEOTIDE SEQUENCE</scope>
    <source>
        <strain evidence="4">UC1</strain>
    </source>
</reference>
<keyword evidence="2" id="KW-0732">Signal</keyword>
<evidence type="ECO:0000256" key="2">
    <source>
        <dbReference type="SAM" id="SignalP"/>
    </source>
</evidence>
<dbReference type="AlphaFoldDB" id="A0A1Y5P4A6"/>
<dbReference type="Pfam" id="PF18050">
    <property type="entry name" value="Cyclophil_like2"/>
    <property type="match status" value="1"/>
</dbReference>
<dbReference type="PROSITE" id="PS51257">
    <property type="entry name" value="PROKAR_LIPOPROTEIN"/>
    <property type="match status" value="1"/>
</dbReference>
<proteinExistence type="predicted"/>
<evidence type="ECO:0000313" key="4">
    <source>
        <dbReference type="EMBL" id="SBS72139.1"/>
    </source>
</evidence>
<evidence type="ECO:0000259" key="3">
    <source>
        <dbReference type="Pfam" id="PF18050"/>
    </source>
</evidence>
<name>A0A1Y5P4A6_9MICO</name>
<feature type="signal peptide" evidence="2">
    <location>
        <begin position="1"/>
        <end position="23"/>
    </location>
</feature>
<protein>
    <recommendedName>
        <fullName evidence="3">Cyclophilin-like domain-containing protein</fullName>
    </recommendedName>
</protein>
<accession>A0A1Y5P4A6</accession>
<feature type="region of interest" description="Disordered" evidence="1">
    <location>
        <begin position="67"/>
        <end position="95"/>
    </location>
</feature>
<dbReference type="EMBL" id="FLQR01000006">
    <property type="protein sequence ID" value="SBS72139.1"/>
    <property type="molecule type" value="Genomic_DNA"/>
</dbReference>